<evidence type="ECO:0000313" key="6">
    <source>
        <dbReference type="EMBL" id="QKJ31739.1"/>
    </source>
</evidence>
<comment type="similarity">
    <text evidence="1">Belongs to the peptidase C40 family.</text>
</comment>
<dbReference type="PROSITE" id="PS51257">
    <property type="entry name" value="PROKAR_LIPOPROTEIN"/>
    <property type="match status" value="1"/>
</dbReference>
<dbReference type="InterPro" id="IPR038765">
    <property type="entry name" value="Papain-like_cys_pep_sf"/>
</dbReference>
<evidence type="ECO:0000259" key="5">
    <source>
        <dbReference type="PROSITE" id="PS51935"/>
    </source>
</evidence>
<dbReference type="AlphaFoldDB" id="A0A7D4UEH7"/>
<keyword evidence="3" id="KW-0378">Hydrolase</keyword>
<dbReference type="Proteomes" id="UP000505355">
    <property type="component" value="Chromosome"/>
</dbReference>
<dbReference type="PROSITE" id="PS51935">
    <property type="entry name" value="NLPC_P60"/>
    <property type="match status" value="1"/>
</dbReference>
<keyword evidence="4" id="KW-0788">Thiol protease</keyword>
<keyword evidence="2" id="KW-0645">Protease</keyword>
<dbReference type="InterPro" id="IPR051202">
    <property type="entry name" value="Peptidase_C40"/>
</dbReference>
<name>A0A7D4UEH7_9SPHI</name>
<sequence>MRFALIIIGCIILSGCDHPGSFEFERQPKDTVRDAAGRKTVILAPTDGTDSMNVIRTGNTTPQQVVNFAQTAIGVPYKYASSDPQQGFDCSGFITYVFNHFGIAVPRTSVDFTDVQYQVPMEIARPGDLILFTGTDTLTRTVGHMGIITSGFADSLQFIHATSGHDMGVTVSALTAGYKKRFVKVVRVFPQNK</sequence>
<dbReference type="EMBL" id="CP054139">
    <property type="protein sequence ID" value="QKJ31739.1"/>
    <property type="molecule type" value="Genomic_DNA"/>
</dbReference>
<keyword evidence="7" id="KW-1185">Reference proteome</keyword>
<dbReference type="KEGG" id="mmab:HQ865_18850"/>
<organism evidence="6 7">
    <name type="scientific">Mucilaginibacter mali</name>
    <dbReference type="NCBI Taxonomy" id="2740462"/>
    <lineage>
        <taxon>Bacteria</taxon>
        <taxon>Pseudomonadati</taxon>
        <taxon>Bacteroidota</taxon>
        <taxon>Sphingobacteriia</taxon>
        <taxon>Sphingobacteriales</taxon>
        <taxon>Sphingobacteriaceae</taxon>
        <taxon>Mucilaginibacter</taxon>
    </lineage>
</organism>
<dbReference type="Pfam" id="PF00877">
    <property type="entry name" value="NLPC_P60"/>
    <property type="match status" value="1"/>
</dbReference>
<evidence type="ECO:0000256" key="2">
    <source>
        <dbReference type="ARBA" id="ARBA00022670"/>
    </source>
</evidence>
<protein>
    <submittedName>
        <fullName evidence="6">C40 family peptidase</fullName>
    </submittedName>
</protein>
<dbReference type="InterPro" id="IPR000064">
    <property type="entry name" value="NLP_P60_dom"/>
</dbReference>
<evidence type="ECO:0000256" key="1">
    <source>
        <dbReference type="ARBA" id="ARBA00007074"/>
    </source>
</evidence>
<dbReference type="PANTHER" id="PTHR47053">
    <property type="entry name" value="MUREIN DD-ENDOPEPTIDASE MEPH-RELATED"/>
    <property type="match status" value="1"/>
</dbReference>
<dbReference type="GO" id="GO:0006508">
    <property type="term" value="P:proteolysis"/>
    <property type="evidence" value="ECO:0007669"/>
    <property type="project" value="UniProtKB-KW"/>
</dbReference>
<dbReference type="RefSeq" id="WP_173416398.1">
    <property type="nucleotide sequence ID" value="NZ_CP054139.1"/>
</dbReference>
<gene>
    <name evidence="6" type="ORF">HQ865_18850</name>
</gene>
<dbReference type="PANTHER" id="PTHR47053:SF1">
    <property type="entry name" value="MUREIN DD-ENDOPEPTIDASE MEPH-RELATED"/>
    <property type="match status" value="1"/>
</dbReference>
<dbReference type="GO" id="GO:0008234">
    <property type="term" value="F:cysteine-type peptidase activity"/>
    <property type="evidence" value="ECO:0007669"/>
    <property type="project" value="UniProtKB-KW"/>
</dbReference>
<reference evidence="6 7" key="1">
    <citation type="submission" date="2020-05" db="EMBL/GenBank/DDBJ databases">
        <title>Mucilaginibacter mali sp. nov.</title>
        <authorList>
            <person name="Kim H.S."/>
            <person name="Lee K.C."/>
            <person name="Suh M.K."/>
            <person name="Kim J.-S."/>
            <person name="Han K.-I."/>
            <person name="Eom M.K."/>
            <person name="Shin Y.K."/>
            <person name="Lee J.-S."/>
        </authorList>
    </citation>
    <scope>NUCLEOTIDE SEQUENCE [LARGE SCALE GENOMIC DNA]</scope>
    <source>
        <strain evidence="6 7">G2-14</strain>
    </source>
</reference>
<evidence type="ECO:0000256" key="4">
    <source>
        <dbReference type="ARBA" id="ARBA00022807"/>
    </source>
</evidence>
<accession>A0A7D4UEH7</accession>
<evidence type="ECO:0000256" key="3">
    <source>
        <dbReference type="ARBA" id="ARBA00022801"/>
    </source>
</evidence>
<dbReference type="Gene3D" id="3.90.1720.10">
    <property type="entry name" value="endopeptidase domain like (from Nostoc punctiforme)"/>
    <property type="match status" value="1"/>
</dbReference>
<feature type="domain" description="NlpC/P60" evidence="5">
    <location>
        <begin position="59"/>
        <end position="189"/>
    </location>
</feature>
<dbReference type="SUPFAM" id="SSF54001">
    <property type="entry name" value="Cysteine proteinases"/>
    <property type="match status" value="1"/>
</dbReference>
<evidence type="ECO:0000313" key="7">
    <source>
        <dbReference type="Proteomes" id="UP000505355"/>
    </source>
</evidence>
<proteinExistence type="inferred from homology"/>